<reference evidence="2" key="1">
    <citation type="submission" date="2016-10" db="EMBL/GenBank/DDBJ databases">
        <authorList>
            <person name="Varghese N."/>
            <person name="Submissions S."/>
        </authorList>
    </citation>
    <scope>NUCLEOTIDE SEQUENCE [LARGE SCALE GENOMIC DNA]</scope>
    <source>
        <strain evidence="2">YR281</strain>
    </source>
</reference>
<evidence type="ECO:0000256" key="1">
    <source>
        <dbReference type="SAM" id="MobiDB-lite"/>
    </source>
</evidence>
<dbReference type="Proteomes" id="UP000198900">
    <property type="component" value="Unassembled WGS sequence"/>
</dbReference>
<feature type="compositionally biased region" description="Basic and acidic residues" evidence="1">
    <location>
        <begin position="178"/>
        <end position="191"/>
    </location>
</feature>
<accession>A0A7Z7B0T3</accession>
<protein>
    <submittedName>
        <fullName evidence="2">Uncharacterized protein</fullName>
    </submittedName>
</protein>
<evidence type="ECO:0000313" key="3">
    <source>
        <dbReference type="Proteomes" id="UP000198900"/>
    </source>
</evidence>
<gene>
    <name evidence="2" type="ORF">SAMN04487926_101696</name>
</gene>
<proteinExistence type="predicted"/>
<name>A0A7Z7B0T3_9BURK</name>
<comment type="caution">
    <text evidence="2">The sequence shown here is derived from an EMBL/GenBank/DDBJ whole genome shotgun (WGS) entry which is preliminary data.</text>
</comment>
<organism evidence="2 3">
    <name type="scientific">Paraburkholderia steynii</name>
    <dbReference type="NCBI Taxonomy" id="1245441"/>
    <lineage>
        <taxon>Bacteria</taxon>
        <taxon>Pseudomonadati</taxon>
        <taxon>Pseudomonadota</taxon>
        <taxon>Betaproteobacteria</taxon>
        <taxon>Burkholderiales</taxon>
        <taxon>Burkholderiaceae</taxon>
        <taxon>Paraburkholderia</taxon>
    </lineage>
</organism>
<dbReference type="RefSeq" id="WP_244186403.1">
    <property type="nucleotide sequence ID" value="NZ_FNDI01000001.1"/>
</dbReference>
<evidence type="ECO:0000313" key="2">
    <source>
        <dbReference type="EMBL" id="SDH02239.1"/>
    </source>
</evidence>
<feature type="region of interest" description="Disordered" evidence="1">
    <location>
        <begin position="160"/>
        <end position="288"/>
    </location>
</feature>
<dbReference type="EMBL" id="FNDI01000001">
    <property type="protein sequence ID" value="SDH02239.1"/>
    <property type="molecule type" value="Genomic_DNA"/>
</dbReference>
<feature type="compositionally biased region" description="Basic and acidic residues" evidence="1">
    <location>
        <begin position="264"/>
        <end position="280"/>
    </location>
</feature>
<feature type="compositionally biased region" description="Low complexity" evidence="1">
    <location>
        <begin position="205"/>
        <end position="221"/>
    </location>
</feature>
<sequence>MSTSPLTLVVGEIRMPRLRPLELVSRSLGREWALLPPNVSFRTELKALYAAMLRTFCLSADAIRAMCRWDPDSLRKPSATLAPAAMPSPIPLGMRHPMRAPARESRQWNTLAGGACAIGGVAAIAWLMANHPRQTASPTLAAAPKVTLNAAANQAEYVHSRSGNIERPADAPVAGNRTRGDLTARKLDERTTINTSGSDAGHVPSTRTASATTHASASPATGYETPAPKASRITADRTSSVATRTVDAHASVPPRSAKPSGIDRSARDVRKVNSTKRERNQFANTSARRVPHAAARTLDITPRHDLQASAEARLSTGHRARHLPSVAGDYSPLAPSARLNGDYDSVTMSASTHVRNVAPVTIRQDRVNTNSTEWMNHMSQRRVTEVPDSFSK</sequence>
<dbReference type="AlphaFoldDB" id="A0A7Z7B0T3"/>
<keyword evidence="3" id="KW-1185">Reference proteome</keyword>